<keyword evidence="5" id="KW-1185">Reference proteome</keyword>
<dbReference type="PANTHER" id="PTHR38121">
    <property type="entry name" value="GH16 DOMAIN-CONTAINING PROTEIN"/>
    <property type="match status" value="1"/>
</dbReference>
<dbReference type="GeneID" id="87958010"/>
<evidence type="ECO:0000256" key="2">
    <source>
        <dbReference type="SAM" id="SignalP"/>
    </source>
</evidence>
<organism evidence="4 5">
    <name type="scientific">Kwoniella shivajii</name>
    <dbReference type="NCBI Taxonomy" id="564305"/>
    <lineage>
        <taxon>Eukaryota</taxon>
        <taxon>Fungi</taxon>
        <taxon>Dikarya</taxon>
        <taxon>Basidiomycota</taxon>
        <taxon>Agaricomycotina</taxon>
        <taxon>Tremellomycetes</taxon>
        <taxon>Tremellales</taxon>
        <taxon>Cryptococcaceae</taxon>
        <taxon>Kwoniella</taxon>
    </lineage>
</organism>
<dbReference type="Proteomes" id="UP001329825">
    <property type="component" value="Chromosome 8"/>
</dbReference>
<feature type="compositionally biased region" description="Polar residues" evidence="1">
    <location>
        <begin position="128"/>
        <end position="140"/>
    </location>
</feature>
<feature type="signal peptide" evidence="2">
    <location>
        <begin position="1"/>
        <end position="18"/>
    </location>
</feature>
<evidence type="ECO:0000313" key="5">
    <source>
        <dbReference type="Proteomes" id="UP001329825"/>
    </source>
</evidence>
<dbReference type="RefSeq" id="XP_062793637.1">
    <property type="nucleotide sequence ID" value="XM_062937586.1"/>
</dbReference>
<feature type="domain" description="GH16" evidence="3">
    <location>
        <begin position="212"/>
        <end position="410"/>
    </location>
</feature>
<dbReference type="Gene3D" id="2.60.120.200">
    <property type="match status" value="1"/>
</dbReference>
<feature type="compositionally biased region" description="Low complexity" evidence="1">
    <location>
        <begin position="115"/>
        <end position="127"/>
    </location>
</feature>
<sequence>MIIPLNTLLFALPLLVHALPNHVHGKRCQVKDAASSSTLAGQALVATGGRGGHHWGASETTSVVDEAEPTEVSDYSPEEEEEEGAGEEEEEEDRAIVPTTIRSAVGSIVPSSVAATKTKTSGGAASSVSIPGTAQSSVGESSSTKSATASASQPTSTAGTGNTTTTLPSGDCSCGYVLSSYDNAYFPKAIIASFDTITSVSALAGLGLEINDGWKAGSVADDGTYCQGVASNVAINNGILTLTVPGGQSTGGVVSGAEIQTTEAITGGVFTMNAQLSPVSGTCQAIFTYTVDDTASGDEQDIEMVFSQPGLQLTNWDPTGSGLNDFSIDQFPNEPSTSFNDYTIAWLKDATSYYYNGVALDSPKKYQSVNPSNVIINNWSSGDPTFSMGPPAEDTVMQVKSLTFYYQTEPMSSYPAYPSGCTEADACKV</sequence>
<dbReference type="InterPro" id="IPR013320">
    <property type="entry name" value="ConA-like_dom_sf"/>
</dbReference>
<feature type="region of interest" description="Disordered" evidence="1">
    <location>
        <begin position="49"/>
        <end position="101"/>
    </location>
</feature>
<reference evidence="4 5" key="1">
    <citation type="submission" date="2024-01" db="EMBL/GenBank/DDBJ databases">
        <title>Comparative genomics of Cryptococcus and Kwoniella reveals pathogenesis evolution and contrasting modes of karyotype evolution via chromosome fusion or intercentromeric recombination.</title>
        <authorList>
            <person name="Coelho M.A."/>
            <person name="David-Palma M."/>
            <person name="Shea T."/>
            <person name="Bowers K."/>
            <person name="McGinley-Smith S."/>
            <person name="Mohammad A.W."/>
            <person name="Gnirke A."/>
            <person name="Yurkov A.M."/>
            <person name="Nowrousian M."/>
            <person name="Sun S."/>
            <person name="Cuomo C.A."/>
            <person name="Heitman J."/>
        </authorList>
    </citation>
    <scope>NUCLEOTIDE SEQUENCE [LARGE SCALE GENOMIC DNA]</scope>
    <source>
        <strain evidence="4">CBS 11374</strain>
    </source>
</reference>
<name>A0ABZ1D4P7_9TREE</name>
<dbReference type="PANTHER" id="PTHR38121:SF4">
    <property type="entry name" value="GH16 DOMAIN-CONTAINING PROTEIN-RELATED"/>
    <property type="match status" value="1"/>
</dbReference>
<dbReference type="Pfam" id="PF00722">
    <property type="entry name" value="Glyco_hydro_16"/>
    <property type="match status" value="1"/>
</dbReference>
<feature type="region of interest" description="Disordered" evidence="1">
    <location>
        <begin position="115"/>
        <end position="165"/>
    </location>
</feature>
<gene>
    <name evidence="4" type="ORF">IL334_005880</name>
</gene>
<feature type="chain" id="PRO_5047471372" description="GH16 domain-containing protein" evidence="2">
    <location>
        <begin position="19"/>
        <end position="429"/>
    </location>
</feature>
<dbReference type="EMBL" id="CP141888">
    <property type="protein sequence ID" value="WRT68898.1"/>
    <property type="molecule type" value="Genomic_DNA"/>
</dbReference>
<evidence type="ECO:0000259" key="3">
    <source>
        <dbReference type="PROSITE" id="PS51762"/>
    </source>
</evidence>
<feature type="compositionally biased region" description="Acidic residues" evidence="1">
    <location>
        <begin position="65"/>
        <end position="93"/>
    </location>
</feature>
<dbReference type="InterPro" id="IPR000757">
    <property type="entry name" value="Beta-glucanase-like"/>
</dbReference>
<feature type="compositionally biased region" description="Low complexity" evidence="1">
    <location>
        <begin position="141"/>
        <end position="165"/>
    </location>
</feature>
<dbReference type="PROSITE" id="PS51762">
    <property type="entry name" value="GH16_2"/>
    <property type="match status" value="1"/>
</dbReference>
<dbReference type="SUPFAM" id="SSF49899">
    <property type="entry name" value="Concanavalin A-like lectins/glucanases"/>
    <property type="match status" value="1"/>
</dbReference>
<keyword evidence="2" id="KW-0732">Signal</keyword>
<accession>A0ABZ1D4P7</accession>
<evidence type="ECO:0000313" key="4">
    <source>
        <dbReference type="EMBL" id="WRT68898.1"/>
    </source>
</evidence>
<protein>
    <recommendedName>
        <fullName evidence="3">GH16 domain-containing protein</fullName>
    </recommendedName>
</protein>
<dbReference type="CDD" id="cd00413">
    <property type="entry name" value="Glyco_hydrolase_16"/>
    <property type="match status" value="1"/>
</dbReference>
<proteinExistence type="predicted"/>
<evidence type="ECO:0000256" key="1">
    <source>
        <dbReference type="SAM" id="MobiDB-lite"/>
    </source>
</evidence>